<dbReference type="AlphaFoldDB" id="A0A5B7G612"/>
<feature type="region of interest" description="Disordered" evidence="1">
    <location>
        <begin position="136"/>
        <end position="158"/>
    </location>
</feature>
<reference evidence="2 3" key="1">
    <citation type="submission" date="2019-05" db="EMBL/GenBank/DDBJ databases">
        <title>Another draft genome of Portunus trituberculatus and its Hox gene families provides insights of decapod evolution.</title>
        <authorList>
            <person name="Jeong J.-H."/>
            <person name="Song I."/>
            <person name="Kim S."/>
            <person name="Choi T."/>
            <person name="Kim D."/>
            <person name="Ryu S."/>
            <person name="Kim W."/>
        </authorList>
    </citation>
    <scope>NUCLEOTIDE SEQUENCE [LARGE SCALE GENOMIC DNA]</scope>
    <source>
        <tissue evidence="2">Muscle</tissue>
    </source>
</reference>
<evidence type="ECO:0000313" key="2">
    <source>
        <dbReference type="EMBL" id="MPC51964.1"/>
    </source>
</evidence>
<dbReference type="Proteomes" id="UP000324222">
    <property type="component" value="Unassembled WGS sequence"/>
</dbReference>
<accession>A0A5B7G612</accession>
<sequence length="183" mass="20640">MLHRTTQSQLDRRGSTRIASFSALYYDTILAWQWRLFTITGQFYRNIPAVPRLPHLPVSVHVVLTPKQRLLCHTGVPAKPQLCVSSGDVWCGSLFPSHGTKKIQRNAKDERTRQRLLRYLASRECSQDAPLILGVQQKQKQQQQQQQQGGGSGAPEPVCAATMDSLGWRCSLSTLSTPNSWLW</sequence>
<evidence type="ECO:0000313" key="3">
    <source>
        <dbReference type="Proteomes" id="UP000324222"/>
    </source>
</evidence>
<name>A0A5B7G612_PORTR</name>
<gene>
    <name evidence="2" type="ORF">E2C01_045822</name>
</gene>
<proteinExistence type="predicted"/>
<feature type="compositionally biased region" description="Low complexity" evidence="1">
    <location>
        <begin position="136"/>
        <end position="147"/>
    </location>
</feature>
<comment type="caution">
    <text evidence="2">The sequence shown here is derived from an EMBL/GenBank/DDBJ whole genome shotgun (WGS) entry which is preliminary data.</text>
</comment>
<keyword evidence="3" id="KW-1185">Reference proteome</keyword>
<organism evidence="2 3">
    <name type="scientific">Portunus trituberculatus</name>
    <name type="common">Swimming crab</name>
    <name type="synonym">Neptunus trituberculatus</name>
    <dbReference type="NCBI Taxonomy" id="210409"/>
    <lineage>
        <taxon>Eukaryota</taxon>
        <taxon>Metazoa</taxon>
        <taxon>Ecdysozoa</taxon>
        <taxon>Arthropoda</taxon>
        <taxon>Crustacea</taxon>
        <taxon>Multicrustacea</taxon>
        <taxon>Malacostraca</taxon>
        <taxon>Eumalacostraca</taxon>
        <taxon>Eucarida</taxon>
        <taxon>Decapoda</taxon>
        <taxon>Pleocyemata</taxon>
        <taxon>Brachyura</taxon>
        <taxon>Eubrachyura</taxon>
        <taxon>Portunoidea</taxon>
        <taxon>Portunidae</taxon>
        <taxon>Portuninae</taxon>
        <taxon>Portunus</taxon>
    </lineage>
</organism>
<dbReference type="EMBL" id="VSRR010010539">
    <property type="protein sequence ID" value="MPC51964.1"/>
    <property type="molecule type" value="Genomic_DNA"/>
</dbReference>
<protein>
    <submittedName>
        <fullName evidence="2">Uncharacterized protein</fullName>
    </submittedName>
</protein>
<evidence type="ECO:0000256" key="1">
    <source>
        <dbReference type="SAM" id="MobiDB-lite"/>
    </source>
</evidence>